<sequence>MRLRHYFRLLRLHKPIGILLLWWPTAWALWLASEGKPPSLLILLFLLGTVCMRSAGCVINDIADRHVDLHVERTKTRPLTAGHVTLMEAFGLLFLLLLLALFVLLQLPRQCFYYALLAVVVTLLYPFCKRFIQSPQLILGIAFSMGIPMAYAALDHNLDKTMMLLLFINFMWVVTYDTEYAMVDRDDDLRIGVKSTAILFASYDKLVIALLQISLHLLWLPLVITLNSSFFWGCWIYAALNLAYQQRLISKREPVNCLNAFTSNNWYGLTMWLGLMGAMWN</sequence>
<dbReference type="HAMAP" id="MF_01635">
    <property type="entry name" value="UbiA"/>
    <property type="match status" value="1"/>
</dbReference>
<keyword evidence="9 11" id="KW-1133">Transmembrane helix</keyword>
<feature type="transmembrane region" description="Helical" evidence="11">
    <location>
        <begin position="84"/>
        <end position="105"/>
    </location>
</feature>
<feature type="transmembrane region" description="Helical" evidence="11">
    <location>
        <begin position="111"/>
        <end position="128"/>
    </location>
</feature>
<keyword evidence="5 11" id="KW-0997">Cell inner membrane</keyword>
<dbReference type="PANTHER" id="PTHR11048:SF28">
    <property type="entry name" value="4-HYDROXYBENZOATE POLYPRENYLTRANSFERASE, MITOCHONDRIAL"/>
    <property type="match status" value="1"/>
</dbReference>
<keyword evidence="11" id="KW-0460">Magnesium</keyword>
<protein>
    <recommendedName>
        <fullName evidence="11 12">4-hydroxybenzoate octaprenyltransferase</fullName>
        <ecNumber evidence="11 12">2.5.1.39</ecNumber>
    </recommendedName>
    <alternativeName>
        <fullName evidence="11">4-HB polyprenyltransferase</fullName>
    </alternativeName>
</protein>
<dbReference type="FunFam" id="1.20.120.1780:FF:000001">
    <property type="entry name" value="4-hydroxybenzoate octaprenyltransferase"/>
    <property type="match status" value="1"/>
</dbReference>
<dbReference type="CDD" id="cd13959">
    <property type="entry name" value="PT_UbiA_COQ2"/>
    <property type="match status" value="1"/>
</dbReference>
<feature type="transmembrane region" description="Helical" evidence="11">
    <location>
        <begin position="137"/>
        <end position="154"/>
    </location>
</feature>
<dbReference type="EC" id="2.5.1.39" evidence="11 12"/>
<dbReference type="GO" id="GO:0005886">
    <property type="term" value="C:plasma membrane"/>
    <property type="evidence" value="ECO:0007669"/>
    <property type="project" value="UniProtKB-SubCell"/>
</dbReference>
<dbReference type="RefSeq" id="WP_074881657.1">
    <property type="nucleotide sequence ID" value="NZ_CAAAJF010000004.1"/>
</dbReference>
<evidence type="ECO:0000256" key="2">
    <source>
        <dbReference type="ARBA" id="ARBA00004141"/>
    </source>
</evidence>
<evidence type="ECO:0000313" key="13">
    <source>
        <dbReference type="EMBL" id="KTD11419.1"/>
    </source>
</evidence>
<feature type="transmembrane region" description="Helical" evidence="11">
    <location>
        <begin position="39"/>
        <end position="63"/>
    </location>
</feature>
<feature type="transmembrane region" description="Helical" evidence="11">
    <location>
        <begin position="160"/>
        <end position="176"/>
    </location>
</feature>
<dbReference type="GO" id="GO:0008412">
    <property type="term" value="F:4-hydroxybenzoate polyprenyltransferase activity"/>
    <property type="evidence" value="ECO:0007669"/>
    <property type="project" value="UniProtKB-UniRule"/>
</dbReference>
<keyword evidence="7 11" id="KW-0831">Ubiquinone biosynthesis</keyword>
<evidence type="ECO:0000313" key="14">
    <source>
        <dbReference type="Proteomes" id="UP000054715"/>
    </source>
</evidence>
<comment type="pathway">
    <text evidence="11">Cofactor biosynthesis; ubiquinone biosynthesis.</text>
</comment>
<dbReference type="OrthoDB" id="9782418at2"/>
<evidence type="ECO:0000256" key="4">
    <source>
        <dbReference type="ARBA" id="ARBA00022475"/>
    </source>
</evidence>
<evidence type="ECO:0000256" key="11">
    <source>
        <dbReference type="HAMAP-Rule" id="MF_01635"/>
    </source>
</evidence>
<reference evidence="13 14" key="1">
    <citation type="submission" date="2015-11" db="EMBL/GenBank/DDBJ databases">
        <title>Genomic analysis of 38 Legionella species identifies large and diverse effector repertoires.</title>
        <authorList>
            <person name="Burstein D."/>
            <person name="Amaro F."/>
            <person name="Zusman T."/>
            <person name="Lifshitz Z."/>
            <person name="Cohen O."/>
            <person name="Gilbert J.A."/>
            <person name="Pupko T."/>
            <person name="Shuman H.A."/>
            <person name="Segal G."/>
        </authorList>
    </citation>
    <scope>NUCLEOTIDE SEQUENCE [LARGE SCALE GENOMIC DNA]</scope>
    <source>
        <strain evidence="13 14">JA-26-G1-E2</strain>
    </source>
</reference>
<comment type="subcellular location">
    <subcellularLocation>
        <location evidence="11">Cell inner membrane</location>
        <topology evidence="11">Multi-pass membrane protein</topology>
    </subcellularLocation>
    <subcellularLocation>
        <location evidence="2">Membrane</location>
        <topology evidence="2">Multi-pass membrane protein</topology>
    </subcellularLocation>
</comment>
<evidence type="ECO:0000256" key="9">
    <source>
        <dbReference type="ARBA" id="ARBA00022989"/>
    </source>
</evidence>
<dbReference type="STRING" id="455.Ljam_0613"/>
<accession>A0A0W0UU87</accession>
<evidence type="ECO:0000256" key="6">
    <source>
        <dbReference type="ARBA" id="ARBA00022679"/>
    </source>
</evidence>
<dbReference type="Gene3D" id="1.20.120.1780">
    <property type="entry name" value="UbiA prenyltransferase"/>
    <property type="match status" value="1"/>
</dbReference>
<comment type="caution">
    <text evidence="13">The sequence shown here is derived from an EMBL/GenBank/DDBJ whole genome shotgun (WGS) entry which is preliminary data.</text>
</comment>
<feature type="transmembrane region" description="Helical" evidence="11">
    <location>
        <begin position="12"/>
        <end position="33"/>
    </location>
</feature>
<keyword evidence="10 11" id="KW-0472">Membrane</keyword>
<keyword evidence="4 11" id="KW-1003">Cell membrane</keyword>
<dbReference type="Proteomes" id="UP000054715">
    <property type="component" value="Unassembled WGS sequence"/>
</dbReference>
<comment type="cofactor">
    <cofactor evidence="1 11">
        <name>Mg(2+)</name>
        <dbReference type="ChEBI" id="CHEBI:18420"/>
    </cofactor>
</comment>
<feature type="transmembrane region" description="Helical" evidence="11">
    <location>
        <begin position="224"/>
        <end position="244"/>
    </location>
</feature>
<dbReference type="InterPro" id="IPR000537">
    <property type="entry name" value="UbiA_prenyltransferase"/>
</dbReference>
<gene>
    <name evidence="11 13" type="primary">ubiA</name>
    <name evidence="13" type="ORF">Ljam_0613</name>
</gene>
<dbReference type="PANTHER" id="PTHR11048">
    <property type="entry name" value="PRENYLTRANSFERASES"/>
    <property type="match status" value="1"/>
</dbReference>
<dbReference type="InterPro" id="IPR044878">
    <property type="entry name" value="UbiA_sf"/>
</dbReference>
<proteinExistence type="inferred from homology"/>
<dbReference type="Gene3D" id="1.10.357.140">
    <property type="entry name" value="UbiA prenyltransferase"/>
    <property type="match status" value="1"/>
</dbReference>
<dbReference type="FunFam" id="1.10.357.140:FF:000008">
    <property type="entry name" value="4-hydroxybenzoate octaprenyltransferase"/>
    <property type="match status" value="1"/>
</dbReference>
<keyword evidence="6 11" id="KW-0808">Transferase</keyword>
<comment type="similarity">
    <text evidence="3 11">Belongs to the UbiA prenyltransferase family.</text>
</comment>
<dbReference type="EMBL" id="LNYG01000008">
    <property type="protein sequence ID" value="KTD11419.1"/>
    <property type="molecule type" value="Genomic_DNA"/>
</dbReference>
<dbReference type="UniPathway" id="UPA00232"/>
<comment type="function">
    <text evidence="11">Catalyzes the prenylation of para-hydroxybenzoate (PHB) with an all-trans polyprenyl group. Mediates the second step in the final reaction sequence of ubiquinone-8 (UQ-8) biosynthesis, which is the condensation of the polyisoprenoid side chain with PHB, generating the first membrane-bound Q intermediate 3-octaprenyl-4-hydroxybenzoate.</text>
</comment>
<dbReference type="GO" id="GO:0006744">
    <property type="term" value="P:ubiquinone biosynthetic process"/>
    <property type="evidence" value="ECO:0007669"/>
    <property type="project" value="UniProtKB-UniRule"/>
</dbReference>
<dbReference type="Pfam" id="PF01040">
    <property type="entry name" value="UbiA"/>
    <property type="match status" value="1"/>
</dbReference>
<evidence type="ECO:0000256" key="3">
    <source>
        <dbReference type="ARBA" id="ARBA00005985"/>
    </source>
</evidence>
<name>A0A0W0UU87_9GAMM</name>
<dbReference type="InterPro" id="IPR039653">
    <property type="entry name" value="Prenyltransferase"/>
</dbReference>
<evidence type="ECO:0000256" key="1">
    <source>
        <dbReference type="ARBA" id="ARBA00001946"/>
    </source>
</evidence>
<evidence type="ECO:0000256" key="5">
    <source>
        <dbReference type="ARBA" id="ARBA00022519"/>
    </source>
</evidence>
<feature type="transmembrane region" description="Helical" evidence="11">
    <location>
        <begin position="197"/>
        <end position="218"/>
    </location>
</feature>
<dbReference type="AlphaFoldDB" id="A0A0W0UU87"/>
<evidence type="ECO:0000256" key="10">
    <source>
        <dbReference type="ARBA" id="ARBA00023136"/>
    </source>
</evidence>
<evidence type="ECO:0000256" key="8">
    <source>
        <dbReference type="ARBA" id="ARBA00022692"/>
    </source>
</evidence>
<comment type="catalytic activity">
    <reaction evidence="11">
        <text>all-trans-octaprenyl diphosphate + 4-hydroxybenzoate = 4-hydroxy-3-(all-trans-octaprenyl)benzoate + diphosphate</text>
        <dbReference type="Rhea" id="RHEA:27782"/>
        <dbReference type="ChEBI" id="CHEBI:1617"/>
        <dbReference type="ChEBI" id="CHEBI:17879"/>
        <dbReference type="ChEBI" id="CHEBI:33019"/>
        <dbReference type="ChEBI" id="CHEBI:57711"/>
        <dbReference type="EC" id="2.5.1.39"/>
    </reaction>
</comment>
<dbReference type="InterPro" id="IPR006370">
    <property type="entry name" value="HB_polyprenyltransferase-like"/>
</dbReference>
<evidence type="ECO:0000256" key="12">
    <source>
        <dbReference type="NCBIfam" id="TIGR01474"/>
    </source>
</evidence>
<evidence type="ECO:0000256" key="7">
    <source>
        <dbReference type="ARBA" id="ARBA00022688"/>
    </source>
</evidence>
<keyword evidence="8 11" id="KW-0812">Transmembrane</keyword>
<organism evidence="13 14">
    <name type="scientific">Legionella jamestowniensis</name>
    <dbReference type="NCBI Taxonomy" id="455"/>
    <lineage>
        <taxon>Bacteria</taxon>
        <taxon>Pseudomonadati</taxon>
        <taxon>Pseudomonadota</taxon>
        <taxon>Gammaproteobacteria</taxon>
        <taxon>Legionellales</taxon>
        <taxon>Legionellaceae</taxon>
        <taxon>Legionella</taxon>
    </lineage>
</organism>
<dbReference type="NCBIfam" id="TIGR01474">
    <property type="entry name" value="ubiA_proteo"/>
    <property type="match status" value="1"/>
</dbReference>
<dbReference type="PATRIC" id="fig|455.5.peg.649"/>